<dbReference type="Proteomes" id="UP000024635">
    <property type="component" value="Unassembled WGS sequence"/>
</dbReference>
<dbReference type="EMBL" id="JARK01001370">
    <property type="protein sequence ID" value="EYC16328.1"/>
    <property type="molecule type" value="Genomic_DNA"/>
</dbReference>
<accession>A0A016UPB6</accession>
<reference evidence="2" key="1">
    <citation type="journal article" date="2015" name="Nat. Genet.">
        <title>The genome and transcriptome of the zoonotic hookworm Ancylostoma ceylanicum identify infection-specific gene families.</title>
        <authorList>
            <person name="Schwarz E.M."/>
            <person name="Hu Y."/>
            <person name="Antoshechkin I."/>
            <person name="Miller M.M."/>
            <person name="Sternberg P.W."/>
            <person name="Aroian R.V."/>
        </authorList>
    </citation>
    <scope>NUCLEOTIDE SEQUENCE</scope>
    <source>
        <strain evidence="2">HY135</strain>
    </source>
</reference>
<evidence type="ECO:0000313" key="2">
    <source>
        <dbReference type="Proteomes" id="UP000024635"/>
    </source>
</evidence>
<name>A0A016UPB6_9BILA</name>
<proteinExistence type="predicted"/>
<organism evidence="1 2">
    <name type="scientific">Ancylostoma ceylanicum</name>
    <dbReference type="NCBI Taxonomy" id="53326"/>
    <lineage>
        <taxon>Eukaryota</taxon>
        <taxon>Metazoa</taxon>
        <taxon>Ecdysozoa</taxon>
        <taxon>Nematoda</taxon>
        <taxon>Chromadorea</taxon>
        <taxon>Rhabditida</taxon>
        <taxon>Rhabditina</taxon>
        <taxon>Rhabditomorpha</taxon>
        <taxon>Strongyloidea</taxon>
        <taxon>Ancylostomatidae</taxon>
        <taxon>Ancylostomatinae</taxon>
        <taxon>Ancylostoma</taxon>
    </lineage>
</organism>
<keyword evidence="2" id="KW-1185">Reference proteome</keyword>
<protein>
    <submittedName>
        <fullName evidence="1">Uncharacterized protein</fullName>
    </submittedName>
</protein>
<evidence type="ECO:0000313" key="1">
    <source>
        <dbReference type="EMBL" id="EYC16328.1"/>
    </source>
</evidence>
<dbReference type="AlphaFoldDB" id="A0A016UPB6"/>
<comment type="caution">
    <text evidence="1">The sequence shown here is derived from an EMBL/GenBank/DDBJ whole genome shotgun (WGS) entry which is preliminary data.</text>
</comment>
<gene>
    <name evidence="1" type="primary">Acey_s0034.g2934</name>
    <name evidence="1" type="ORF">Y032_0034g2934</name>
</gene>
<sequence length="97" mass="11138">MRSNTMWIIESSMILRRATRTFKNIITGLNFLSRRGAVRVDILTRSTANYSLMMWNAMTGGRDWRRTAAGRRGRRLGVECGTTAARVDGRRLELWTS</sequence>